<name>A0A4Q1UVV0_9BRAD</name>
<accession>A0A4Q1UVV0</accession>
<reference evidence="2 3" key="1">
    <citation type="submission" date="2017-03" db="EMBL/GenBank/DDBJ databases">
        <authorList>
            <person name="Safronova V.I."/>
            <person name="Sazanova A.L."/>
            <person name="Chirak E.R."/>
        </authorList>
    </citation>
    <scope>NUCLEOTIDE SEQUENCE [LARGE SCALE GENOMIC DNA]</scope>
    <source>
        <strain evidence="2 3">Opo-243</strain>
    </source>
</reference>
<feature type="transmembrane region" description="Helical" evidence="1">
    <location>
        <begin position="98"/>
        <end position="119"/>
    </location>
</feature>
<dbReference type="Gene3D" id="1.20.1530.20">
    <property type="match status" value="1"/>
</dbReference>
<sequence length="316" mass="32395">MYAGKILSWLGGRGPVLLVISICAGLPINPLVHFGYDLLPFSAFLLTLGSFLTASLAPSEAGIRLPLIAMVLAWVGVALPLAAAVLLSFLPLDPALRAGALLSLLAPPVGSAAAIAGMLGLRPRLALLVSIALTLLTPISIPCFATVLGLGVVFDMGALAIRLFSIIGAAGLVAALAIRFHRRLVPVLPDQRAATGIAVIGLIIVGLAASQGIQAQWTSDALRFDLMLAAAVASNFGLCALATLTFARLGLQTAGTIGLVSGNRNVTLVWAATSFGLPPLAEGYVAACVIPVLALPLIIKLCLRLPSFGRLIPQNG</sequence>
<dbReference type="InterPro" id="IPR038770">
    <property type="entry name" value="Na+/solute_symporter_sf"/>
</dbReference>
<evidence type="ECO:0008006" key="4">
    <source>
        <dbReference type="Google" id="ProtNLM"/>
    </source>
</evidence>
<dbReference type="EMBL" id="MZXW01000029">
    <property type="protein sequence ID" value="RXT43161.1"/>
    <property type="molecule type" value="Genomic_DNA"/>
</dbReference>
<feature type="transmembrane region" description="Helical" evidence="1">
    <location>
        <begin position="12"/>
        <end position="32"/>
    </location>
</feature>
<keyword evidence="1" id="KW-0812">Transmembrane</keyword>
<proteinExistence type="predicted"/>
<dbReference type="Proteomes" id="UP000290819">
    <property type="component" value="Unassembled WGS sequence"/>
</dbReference>
<feature type="transmembrane region" description="Helical" evidence="1">
    <location>
        <begin position="159"/>
        <end position="181"/>
    </location>
</feature>
<evidence type="ECO:0000313" key="3">
    <source>
        <dbReference type="Proteomes" id="UP000290819"/>
    </source>
</evidence>
<dbReference type="RefSeq" id="WP_129272805.1">
    <property type="nucleotide sequence ID" value="NZ_MZXW01000029.1"/>
</dbReference>
<evidence type="ECO:0000256" key="1">
    <source>
        <dbReference type="SAM" id="Phobius"/>
    </source>
</evidence>
<feature type="transmembrane region" description="Helical" evidence="1">
    <location>
        <begin position="126"/>
        <end position="153"/>
    </location>
</feature>
<feature type="transmembrane region" description="Helical" evidence="1">
    <location>
        <begin position="69"/>
        <end position="92"/>
    </location>
</feature>
<dbReference type="OrthoDB" id="6843598at2"/>
<organism evidence="2 3">
    <name type="scientific">Bradyrhizobium betae</name>
    <dbReference type="NCBI Taxonomy" id="244734"/>
    <lineage>
        <taxon>Bacteria</taxon>
        <taxon>Pseudomonadati</taxon>
        <taxon>Pseudomonadota</taxon>
        <taxon>Alphaproteobacteria</taxon>
        <taxon>Hyphomicrobiales</taxon>
        <taxon>Nitrobacteraceae</taxon>
        <taxon>Bradyrhizobium</taxon>
    </lineage>
</organism>
<protein>
    <recommendedName>
        <fullName evidence="4">Na+-dependent transporter</fullName>
    </recommendedName>
</protein>
<dbReference type="AlphaFoldDB" id="A0A4Q1UVV0"/>
<keyword evidence="1" id="KW-1133">Transmembrane helix</keyword>
<feature type="transmembrane region" description="Helical" evidence="1">
    <location>
        <begin position="193"/>
        <end position="214"/>
    </location>
</feature>
<evidence type="ECO:0000313" key="2">
    <source>
        <dbReference type="EMBL" id="RXT43161.1"/>
    </source>
</evidence>
<gene>
    <name evidence="2" type="ORF">B5V03_23470</name>
</gene>
<keyword evidence="1" id="KW-0472">Membrane</keyword>
<comment type="caution">
    <text evidence="2">The sequence shown here is derived from an EMBL/GenBank/DDBJ whole genome shotgun (WGS) entry which is preliminary data.</text>
</comment>
<feature type="transmembrane region" description="Helical" evidence="1">
    <location>
        <begin position="226"/>
        <end position="247"/>
    </location>
</feature>
<feature type="transmembrane region" description="Helical" evidence="1">
    <location>
        <begin position="38"/>
        <end position="57"/>
    </location>
</feature>
<keyword evidence="3" id="KW-1185">Reference proteome</keyword>